<dbReference type="PANTHER" id="PTHR30518">
    <property type="entry name" value="ENDOLYTIC MUREIN TRANSGLYCOSYLASE"/>
    <property type="match status" value="1"/>
</dbReference>
<evidence type="ECO:0000256" key="7">
    <source>
        <dbReference type="HAMAP-Rule" id="MF_02065"/>
    </source>
</evidence>
<dbReference type="HAMAP" id="MF_02065">
    <property type="entry name" value="MltG"/>
    <property type="match status" value="1"/>
</dbReference>
<dbReference type="GO" id="GO:0008932">
    <property type="term" value="F:lytic endotransglycosylase activity"/>
    <property type="evidence" value="ECO:0007669"/>
    <property type="project" value="UniProtKB-UniRule"/>
</dbReference>
<dbReference type="Proteomes" id="UP000176501">
    <property type="component" value="Unassembled WGS sequence"/>
</dbReference>
<dbReference type="Gene3D" id="3.30.1490.480">
    <property type="entry name" value="Endolytic murein transglycosylase"/>
    <property type="match status" value="1"/>
</dbReference>
<feature type="site" description="Important for catalytic activity" evidence="7">
    <location>
        <position position="228"/>
    </location>
</feature>
<dbReference type="InterPro" id="IPR003770">
    <property type="entry name" value="MLTG-like"/>
</dbReference>
<dbReference type="NCBIfam" id="TIGR00247">
    <property type="entry name" value="endolytic transglycosylase MltG"/>
    <property type="match status" value="1"/>
</dbReference>
<dbReference type="EMBL" id="MGFE01000012">
    <property type="protein sequence ID" value="OGL98908.1"/>
    <property type="molecule type" value="Genomic_DNA"/>
</dbReference>
<dbReference type="Pfam" id="PF02618">
    <property type="entry name" value="YceG"/>
    <property type="match status" value="1"/>
</dbReference>
<dbReference type="CDD" id="cd08010">
    <property type="entry name" value="MltG_like"/>
    <property type="match status" value="1"/>
</dbReference>
<comment type="catalytic activity">
    <reaction evidence="7">
        <text>a peptidoglycan chain = a peptidoglycan chain with N-acetyl-1,6-anhydromuramyl-[peptide] at the reducing end + a peptidoglycan chain with N-acetylglucosamine at the non-reducing end.</text>
        <dbReference type="EC" id="4.2.2.29"/>
    </reaction>
</comment>
<sequence>MIRFFAILVGVTLLVGVALSGSYVFDSYAVSPDADAPTVSFTIAEGDRGFGVAQKLEEAGLIDGTWMFRAYLRFSGTGTDLKPGTFELRPGMSYASIVSTLSRSDANEVQITIPEGFTLKQTGERVREALPRITENEWNVAAGAWSPVIGKSFFLAQSKPATVDLEGYLFPDTYRFFSDASAEDVVLRMVETMESRLTESLGAGDGYVLASEFGAHEVLTLASIVEREVRGSEDMKYVADIFLSRLKIGMPLQADSTISYYLGKTSAELTTDDLRSDEPFNTYTRAGLPPGPISNPGLNAIDAVLRPIDNPYLYFLTASDGTVIYASTFEEHVANKSRYLR</sequence>
<dbReference type="EC" id="4.2.2.29" evidence="7"/>
<comment type="similarity">
    <text evidence="7">Belongs to the transglycosylase MltG family.</text>
</comment>
<evidence type="ECO:0000256" key="2">
    <source>
        <dbReference type="ARBA" id="ARBA00022692"/>
    </source>
</evidence>
<dbReference type="GO" id="GO:0009252">
    <property type="term" value="P:peptidoglycan biosynthetic process"/>
    <property type="evidence" value="ECO:0007669"/>
    <property type="project" value="UniProtKB-UniRule"/>
</dbReference>
<protein>
    <recommendedName>
        <fullName evidence="7">Endolytic murein transglycosylase</fullName>
        <ecNumber evidence="7">4.2.2.29</ecNumber>
    </recommendedName>
    <alternativeName>
        <fullName evidence="7">Peptidoglycan lytic transglycosylase</fullName>
    </alternativeName>
    <alternativeName>
        <fullName evidence="7">Peptidoglycan polymerization terminase</fullName>
    </alternativeName>
</protein>
<dbReference type="GO" id="GO:0071555">
    <property type="term" value="P:cell wall organization"/>
    <property type="evidence" value="ECO:0007669"/>
    <property type="project" value="UniProtKB-KW"/>
</dbReference>
<keyword evidence="5 7" id="KW-0456">Lyase</keyword>
<keyword evidence="6 7" id="KW-0961">Cell wall biogenesis/degradation</keyword>
<accession>A0A1F7W954</accession>
<proteinExistence type="inferred from homology"/>
<keyword evidence="3 7" id="KW-1133">Transmembrane helix</keyword>
<dbReference type="AlphaFoldDB" id="A0A1F7W954"/>
<keyword evidence="2 7" id="KW-0812">Transmembrane</keyword>
<comment type="caution">
    <text evidence="8">The sequence shown here is derived from an EMBL/GenBank/DDBJ whole genome shotgun (WGS) entry which is preliminary data.</text>
</comment>
<evidence type="ECO:0000256" key="3">
    <source>
        <dbReference type="ARBA" id="ARBA00022989"/>
    </source>
</evidence>
<evidence type="ECO:0000313" key="9">
    <source>
        <dbReference type="Proteomes" id="UP000176501"/>
    </source>
</evidence>
<evidence type="ECO:0000313" key="8">
    <source>
        <dbReference type="EMBL" id="OGL98908.1"/>
    </source>
</evidence>
<evidence type="ECO:0000256" key="5">
    <source>
        <dbReference type="ARBA" id="ARBA00023239"/>
    </source>
</evidence>
<comment type="function">
    <text evidence="7">Functions as a peptidoglycan terminase that cleaves nascent peptidoglycan strands endolytically to terminate their elongation.</text>
</comment>
<organism evidence="8 9">
    <name type="scientific">Candidatus Uhrbacteria bacterium RIFOXYB2_FULL_57_15</name>
    <dbReference type="NCBI Taxonomy" id="1802422"/>
    <lineage>
        <taxon>Bacteria</taxon>
        <taxon>Candidatus Uhriibacteriota</taxon>
    </lineage>
</organism>
<dbReference type="PANTHER" id="PTHR30518:SF2">
    <property type="entry name" value="ENDOLYTIC MUREIN TRANSGLYCOSYLASE"/>
    <property type="match status" value="1"/>
</dbReference>
<evidence type="ECO:0000256" key="1">
    <source>
        <dbReference type="ARBA" id="ARBA00022475"/>
    </source>
</evidence>
<evidence type="ECO:0000256" key="6">
    <source>
        <dbReference type="ARBA" id="ARBA00023316"/>
    </source>
</evidence>
<name>A0A1F7W954_9BACT</name>
<gene>
    <name evidence="7" type="primary">mltG</name>
    <name evidence="8" type="ORF">A2304_04115</name>
</gene>
<dbReference type="GO" id="GO:0005886">
    <property type="term" value="C:plasma membrane"/>
    <property type="evidence" value="ECO:0007669"/>
    <property type="project" value="UniProtKB-UniRule"/>
</dbReference>
<evidence type="ECO:0000256" key="4">
    <source>
        <dbReference type="ARBA" id="ARBA00023136"/>
    </source>
</evidence>
<keyword evidence="4 7" id="KW-0472">Membrane</keyword>
<keyword evidence="1 7" id="KW-1003">Cell membrane</keyword>
<reference evidence="8 9" key="1">
    <citation type="journal article" date="2016" name="Nat. Commun.">
        <title>Thousands of microbial genomes shed light on interconnected biogeochemical processes in an aquifer system.</title>
        <authorList>
            <person name="Anantharaman K."/>
            <person name="Brown C.T."/>
            <person name="Hug L.A."/>
            <person name="Sharon I."/>
            <person name="Castelle C.J."/>
            <person name="Probst A.J."/>
            <person name="Thomas B.C."/>
            <person name="Singh A."/>
            <person name="Wilkins M.J."/>
            <person name="Karaoz U."/>
            <person name="Brodie E.L."/>
            <person name="Williams K.H."/>
            <person name="Hubbard S.S."/>
            <person name="Banfield J.F."/>
        </authorList>
    </citation>
    <scope>NUCLEOTIDE SEQUENCE [LARGE SCALE GENOMIC DNA]</scope>
</reference>